<dbReference type="EMBL" id="FNAE01000001">
    <property type="protein sequence ID" value="SDD62682.1"/>
    <property type="molecule type" value="Genomic_DNA"/>
</dbReference>
<dbReference type="AlphaFoldDB" id="A0A1G6W9Y1"/>
<dbReference type="OrthoDB" id="6941547at2"/>
<dbReference type="Proteomes" id="UP000182413">
    <property type="component" value="Unassembled WGS sequence"/>
</dbReference>
<gene>
    <name evidence="2" type="ORF">SAMN05216575_101957</name>
    <name evidence="1" type="ORF">SIM71_08005</name>
</gene>
<organism evidence="2 3">
    <name type="scientific">Ectopseudomonas alcaliphila</name>
    <dbReference type="NCBI Taxonomy" id="101564"/>
    <lineage>
        <taxon>Bacteria</taxon>
        <taxon>Pseudomonadati</taxon>
        <taxon>Pseudomonadota</taxon>
        <taxon>Gammaproteobacteria</taxon>
        <taxon>Pseudomonadales</taxon>
        <taxon>Pseudomonadaceae</taxon>
        <taxon>Ectopseudomonas</taxon>
    </lineage>
</organism>
<name>A0A1G6W9Y1_9GAMM</name>
<reference evidence="1 4" key="2">
    <citation type="submission" date="2023-11" db="EMBL/GenBank/DDBJ databases">
        <title>MicrobeMod: A computational toolkit for identifying prokaryotic methylation and restriction-modification with nanopore sequencing.</title>
        <authorList>
            <person name="Crits-Christoph A."/>
            <person name="Kang S.C."/>
            <person name="Lee H."/>
            <person name="Ostrov N."/>
        </authorList>
    </citation>
    <scope>NUCLEOTIDE SEQUENCE [LARGE SCALE GENOMIC DNA]</scope>
    <source>
        <strain evidence="1 4">ATCC BAA-571</strain>
    </source>
</reference>
<protein>
    <submittedName>
        <fullName evidence="1">DUF5064 family protein</fullName>
    </submittedName>
</protein>
<evidence type="ECO:0000313" key="2">
    <source>
        <dbReference type="EMBL" id="SDD62682.1"/>
    </source>
</evidence>
<dbReference type="Gene3D" id="3.30.160.370">
    <property type="entry name" value="Domain of unknown function DUF5064"/>
    <property type="match status" value="1"/>
</dbReference>
<keyword evidence="4" id="KW-1185">Reference proteome</keyword>
<dbReference type="Pfam" id="PF16703">
    <property type="entry name" value="DUF5064"/>
    <property type="match status" value="1"/>
</dbReference>
<dbReference type="Proteomes" id="UP001278050">
    <property type="component" value="Unassembled WGS sequence"/>
</dbReference>
<dbReference type="RefSeq" id="WP_074675704.1">
    <property type="nucleotide sequence ID" value="NZ_CBCSET010000001.1"/>
</dbReference>
<evidence type="ECO:0000313" key="1">
    <source>
        <dbReference type="EMBL" id="MDX5991995.1"/>
    </source>
</evidence>
<proteinExistence type="predicted"/>
<accession>A0A1G6W9Y1</accession>
<evidence type="ECO:0000313" key="4">
    <source>
        <dbReference type="Proteomes" id="UP001278050"/>
    </source>
</evidence>
<dbReference type="InterPro" id="IPR032024">
    <property type="entry name" value="DUF5064"/>
</dbReference>
<evidence type="ECO:0000313" key="3">
    <source>
        <dbReference type="Proteomes" id="UP000182413"/>
    </source>
</evidence>
<sequence length="121" mass="14065">MFTPGHLHRDNNDRPEHMRLLPPFSVDFYYEVRKDPEQGPMLHMRLVGDVDGRHFEEEFELHRDVAFNFASVATRIAARHGLHPNASPVMRGHDEYDKVFADIRSKLNLQPGEPVNLDHVL</sequence>
<reference evidence="2 3" key="1">
    <citation type="submission" date="2016-10" db="EMBL/GenBank/DDBJ databases">
        <authorList>
            <person name="de Groot N.N."/>
        </authorList>
    </citation>
    <scope>NUCLEOTIDE SEQUENCE [LARGE SCALE GENOMIC DNA]</scope>
    <source>
        <strain evidence="2 3">JCM 10630</strain>
    </source>
</reference>
<dbReference type="EMBL" id="JAWXXP010000001">
    <property type="protein sequence ID" value="MDX5991995.1"/>
    <property type="molecule type" value="Genomic_DNA"/>
</dbReference>